<sequence length="143" mass="16445">MQVTFNDVRNGVVRALEEEFPNIAVSSEEINPLPDPPRFFVRLLEPTHTKELGQRYRREHPIVVQYFAVGGDNADMYDMAEQLTGVLKQITLGDYKKTGRAMRVQIIDDVLHFYVTYSFIVWEPSPDVPTMQTLNQEGNVIET</sequence>
<reference evidence="1 2" key="1">
    <citation type="journal article" date="2007" name="Int. J. Syst. Evol. Microbiol.">
        <title>Paenibacillus ginsengarvi sp. nov., isolated from soil from ginseng cultivation.</title>
        <authorList>
            <person name="Yoon M.H."/>
            <person name="Ten L.N."/>
            <person name="Im W.T."/>
        </authorList>
    </citation>
    <scope>NUCLEOTIDE SEQUENCE [LARGE SCALE GENOMIC DNA]</scope>
    <source>
        <strain evidence="1 2">KCTC 13059</strain>
    </source>
</reference>
<evidence type="ECO:0008006" key="3">
    <source>
        <dbReference type="Google" id="ProtNLM"/>
    </source>
</evidence>
<dbReference type="EMBL" id="RBAH01000003">
    <property type="protein sequence ID" value="RKN85872.1"/>
    <property type="molecule type" value="Genomic_DNA"/>
</dbReference>
<keyword evidence="2" id="KW-1185">Reference proteome</keyword>
<dbReference type="OrthoDB" id="2063617at2"/>
<accession>A0A3B0CKW3</accession>
<gene>
    <name evidence="1" type="ORF">D7M11_05930</name>
</gene>
<dbReference type="Pfam" id="PF20765">
    <property type="entry name" value="Phage_tail_terminator_8"/>
    <property type="match status" value="1"/>
</dbReference>
<evidence type="ECO:0000313" key="2">
    <source>
        <dbReference type="Proteomes" id="UP000282311"/>
    </source>
</evidence>
<organism evidence="1 2">
    <name type="scientific">Paenibacillus ginsengarvi</name>
    <dbReference type="NCBI Taxonomy" id="400777"/>
    <lineage>
        <taxon>Bacteria</taxon>
        <taxon>Bacillati</taxon>
        <taxon>Bacillota</taxon>
        <taxon>Bacilli</taxon>
        <taxon>Bacillales</taxon>
        <taxon>Paenibacillaceae</taxon>
        <taxon>Paenibacillus</taxon>
    </lineage>
</organism>
<comment type="caution">
    <text evidence="1">The sequence shown here is derived from an EMBL/GenBank/DDBJ whole genome shotgun (WGS) entry which is preliminary data.</text>
</comment>
<name>A0A3B0CKW3_9BACL</name>
<protein>
    <recommendedName>
        <fullName evidence="3">DUF3168 domain-containing protein</fullName>
    </recommendedName>
</protein>
<dbReference type="InterPro" id="IPR049254">
    <property type="entry name" value="Phage_tail_terminator"/>
</dbReference>
<dbReference type="RefSeq" id="WP_120746240.1">
    <property type="nucleotide sequence ID" value="NZ_RBAH01000003.1"/>
</dbReference>
<dbReference type="AlphaFoldDB" id="A0A3B0CKW3"/>
<evidence type="ECO:0000313" key="1">
    <source>
        <dbReference type="EMBL" id="RKN85872.1"/>
    </source>
</evidence>
<proteinExistence type="predicted"/>
<dbReference type="Proteomes" id="UP000282311">
    <property type="component" value="Unassembled WGS sequence"/>
</dbReference>